<keyword evidence="4" id="KW-0479">Metal-binding</keyword>
<dbReference type="PROSITE" id="PS51435">
    <property type="entry name" value="AP_NUCLEASE_F1_4"/>
    <property type="match status" value="1"/>
</dbReference>
<dbReference type="PANTHER" id="PTHR22748:SF6">
    <property type="entry name" value="DNA-(APURINIC OR APYRIMIDINIC SITE) ENDONUCLEASE"/>
    <property type="match status" value="1"/>
</dbReference>
<evidence type="ECO:0000256" key="1">
    <source>
        <dbReference type="ARBA" id="ARBA00001936"/>
    </source>
</evidence>
<dbReference type="InterPro" id="IPR020847">
    <property type="entry name" value="AP_endonuclease_F1_BS"/>
</dbReference>
<reference evidence="9" key="1">
    <citation type="journal article" date="2019" name="Int. J. Syst. Evol. Microbiol.">
        <title>The Global Catalogue of Microorganisms (GCM) 10K type strain sequencing project: providing services to taxonomists for standard genome sequencing and annotation.</title>
        <authorList>
            <consortium name="The Broad Institute Genomics Platform"/>
            <consortium name="The Broad Institute Genome Sequencing Center for Infectious Disease"/>
            <person name="Wu L."/>
            <person name="Ma J."/>
        </authorList>
    </citation>
    <scope>NUCLEOTIDE SEQUENCE [LARGE SCALE GENOMIC DNA]</scope>
    <source>
        <strain evidence="9">JCM 18200</strain>
    </source>
</reference>
<dbReference type="PROSITE" id="PS00728">
    <property type="entry name" value="AP_NUCLEASE_F1_3"/>
    <property type="match status" value="1"/>
</dbReference>
<dbReference type="Pfam" id="PF03372">
    <property type="entry name" value="Exo_endo_phos"/>
    <property type="match status" value="1"/>
</dbReference>
<dbReference type="PROSITE" id="PS00726">
    <property type="entry name" value="AP_NUCLEASE_F1_1"/>
    <property type="match status" value="1"/>
</dbReference>
<protein>
    <submittedName>
        <fullName evidence="8">Exodeoxyribonuclease III</fullName>
    </submittedName>
</protein>
<organism evidence="8 9">
    <name type="scientific">Olivibacter ginsenosidimutans</name>
    <dbReference type="NCBI Taxonomy" id="1176537"/>
    <lineage>
        <taxon>Bacteria</taxon>
        <taxon>Pseudomonadati</taxon>
        <taxon>Bacteroidota</taxon>
        <taxon>Sphingobacteriia</taxon>
        <taxon>Sphingobacteriales</taxon>
        <taxon>Sphingobacteriaceae</taxon>
        <taxon>Olivibacter</taxon>
    </lineage>
</organism>
<evidence type="ECO:0000256" key="4">
    <source>
        <dbReference type="ARBA" id="ARBA00022723"/>
    </source>
</evidence>
<keyword evidence="9" id="KW-1185">Reference proteome</keyword>
<evidence type="ECO:0000259" key="7">
    <source>
        <dbReference type="Pfam" id="PF03372"/>
    </source>
</evidence>
<dbReference type="EMBL" id="BAABIQ010000005">
    <property type="protein sequence ID" value="GAA4782458.1"/>
    <property type="molecule type" value="Genomic_DNA"/>
</dbReference>
<evidence type="ECO:0000313" key="9">
    <source>
        <dbReference type="Proteomes" id="UP001501411"/>
    </source>
</evidence>
<evidence type="ECO:0000313" key="8">
    <source>
        <dbReference type="EMBL" id="GAA4782458.1"/>
    </source>
</evidence>
<dbReference type="NCBIfam" id="TIGR00195">
    <property type="entry name" value="exoDNase_III"/>
    <property type="match status" value="1"/>
</dbReference>
<dbReference type="Gene3D" id="3.60.10.10">
    <property type="entry name" value="Endonuclease/exonuclease/phosphatase"/>
    <property type="match status" value="1"/>
</dbReference>
<feature type="domain" description="Endonuclease/exonuclease/phosphatase" evidence="7">
    <location>
        <begin position="4"/>
        <end position="240"/>
    </location>
</feature>
<evidence type="ECO:0000256" key="2">
    <source>
        <dbReference type="ARBA" id="ARBA00001946"/>
    </source>
</evidence>
<evidence type="ECO:0000256" key="6">
    <source>
        <dbReference type="ARBA" id="ARBA00022842"/>
    </source>
</evidence>
<dbReference type="InterPro" id="IPR004808">
    <property type="entry name" value="AP_endonuc_1"/>
</dbReference>
<comment type="similarity">
    <text evidence="3">Belongs to the DNA repair enzymes AP/ExoA family.</text>
</comment>
<proteinExistence type="inferred from homology"/>
<dbReference type="PROSITE" id="PS00727">
    <property type="entry name" value="AP_NUCLEASE_F1_2"/>
    <property type="match status" value="1"/>
</dbReference>
<dbReference type="InterPro" id="IPR036691">
    <property type="entry name" value="Endo/exonu/phosph_ase_sf"/>
</dbReference>
<comment type="cofactor">
    <cofactor evidence="2">
        <name>Mg(2+)</name>
        <dbReference type="ChEBI" id="CHEBI:18420"/>
    </cofactor>
</comment>
<name>A0ABP9AKE6_9SPHI</name>
<accession>A0ABP9AKE6</accession>
<dbReference type="Proteomes" id="UP001501411">
    <property type="component" value="Unassembled WGS sequence"/>
</dbReference>
<evidence type="ECO:0000256" key="5">
    <source>
        <dbReference type="ARBA" id="ARBA00022801"/>
    </source>
</evidence>
<comment type="cofactor">
    <cofactor evidence="1">
        <name>Mn(2+)</name>
        <dbReference type="ChEBI" id="CHEBI:29035"/>
    </cofactor>
</comment>
<dbReference type="InterPro" id="IPR005135">
    <property type="entry name" value="Endo/exonuclease/phosphatase"/>
</dbReference>
<gene>
    <name evidence="8" type="ORF">GCM10023231_07650</name>
</gene>
<dbReference type="SUPFAM" id="SSF56219">
    <property type="entry name" value="DNase I-like"/>
    <property type="match status" value="1"/>
</dbReference>
<dbReference type="InterPro" id="IPR020848">
    <property type="entry name" value="AP_endonuclease_F1_CS"/>
</dbReference>
<evidence type="ECO:0000256" key="3">
    <source>
        <dbReference type="ARBA" id="ARBA00007092"/>
    </source>
</evidence>
<keyword evidence="6" id="KW-0460">Magnesium</keyword>
<dbReference type="PANTHER" id="PTHR22748">
    <property type="entry name" value="AP ENDONUCLEASE"/>
    <property type="match status" value="1"/>
</dbReference>
<comment type="caution">
    <text evidence="8">The sequence shown here is derived from an EMBL/GenBank/DDBJ whole genome shotgun (WGS) entry which is preliminary data.</text>
</comment>
<sequence>MKIITYNVNGIRAAIRKDWINWLKTIHADVVCLQEIKASPDQLLDLLQIEALGYEHYWFPAEKKGYSGTAILTKLTPKHVEYGCGIEAYDKEGRIIRADFDACSVMSAYFPSGSSGDIRQDFKYQFLRDFQQYSDKLLTEFPRLIISGDYNICHRAIDIHNPKSNANSSGFLPEERAWMEGFINSGYIDTFRHLHPEPHQYTWWSYRANARAKNLGWRIDYHLASRPLEPHIKQATILPDALHSDHCPVLLELDLTDT</sequence>
<dbReference type="RefSeq" id="WP_345230390.1">
    <property type="nucleotide sequence ID" value="NZ_BAABIQ010000005.1"/>
</dbReference>
<keyword evidence="5" id="KW-0378">Hydrolase</keyword>
<dbReference type="CDD" id="cd10281">
    <property type="entry name" value="Nape_like_AP-endo"/>
    <property type="match status" value="1"/>
</dbReference>
<dbReference type="NCBIfam" id="TIGR00633">
    <property type="entry name" value="xth"/>
    <property type="match status" value="1"/>
</dbReference>